<name>A0ABP6VSC6_9GAMM</name>
<sequence>MLVGLKDGSPEQLARAKAALAHWAAQGKRWVGEADSWRIVPLDADSGYLELLAGQQRRWALWIDTDEEGFRRAYRVLQQLSRQPGPKRLLALHPPLRSSRGLLNNVRQVAAELFGIELLVLLP</sequence>
<dbReference type="EMBL" id="BAABCX010000002">
    <property type="protein sequence ID" value="GAA3539837.1"/>
    <property type="molecule type" value="Genomic_DNA"/>
</dbReference>
<evidence type="ECO:0000313" key="2">
    <source>
        <dbReference type="Proteomes" id="UP001500795"/>
    </source>
</evidence>
<gene>
    <name evidence="1" type="ORF">GCM10022394_19460</name>
</gene>
<evidence type="ECO:0000313" key="1">
    <source>
        <dbReference type="EMBL" id="GAA3539837.1"/>
    </source>
</evidence>
<reference evidence="2" key="1">
    <citation type="journal article" date="2019" name="Int. J. Syst. Evol. Microbiol.">
        <title>The Global Catalogue of Microorganisms (GCM) 10K type strain sequencing project: providing services to taxonomists for standard genome sequencing and annotation.</title>
        <authorList>
            <consortium name="The Broad Institute Genomics Platform"/>
            <consortium name="The Broad Institute Genome Sequencing Center for Infectious Disease"/>
            <person name="Wu L."/>
            <person name="Ma J."/>
        </authorList>
    </citation>
    <scope>NUCLEOTIDE SEQUENCE [LARGE SCALE GENOMIC DNA]</scope>
    <source>
        <strain evidence="2">JCM 17110</strain>
    </source>
</reference>
<evidence type="ECO:0008006" key="3">
    <source>
        <dbReference type="Google" id="ProtNLM"/>
    </source>
</evidence>
<keyword evidence="2" id="KW-1185">Reference proteome</keyword>
<proteinExistence type="predicted"/>
<accession>A0ABP6VSC6</accession>
<organism evidence="1 2">
    <name type="scientific">Zobellella aerophila</name>
    <dbReference type="NCBI Taxonomy" id="870480"/>
    <lineage>
        <taxon>Bacteria</taxon>
        <taxon>Pseudomonadati</taxon>
        <taxon>Pseudomonadota</taxon>
        <taxon>Gammaproteobacteria</taxon>
        <taxon>Aeromonadales</taxon>
        <taxon>Aeromonadaceae</taxon>
        <taxon>Zobellella</taxon>
    </lineage>
</organism>
<dbReference type="Proteomes" id="UP001500795">
    <property type="component" value="Unassembled WGS sequence"/>
</dbReference>
<protein>
    <recommendedName>
        <fullName evidence="3">Toprim domain-containing protein</fullName>
    </recommendedName>
</protein>
<comment type="caution">
    <text evidence="1">The sequence shown here is derived from an EMBL/GenBank/DDBJ whole genome shotgun (WGS) entry which is preliminary data.</text>
</comment>